<feature type="transmembrane region" description="Helical" evidence="2">
    <location>
        <begin position="105"/>
        <end position="133"/>
    </location>
</feature>
<name>D3Q010_STANL</name>
<dbReference type="InterPro" id="IPR008910">
    <property type="entry name" value="MSC_TM_helix"/>
</dbReference>
<keyword evidence="4" id="KW-1185">Reference proteome</keyword>
<keyword evidence="2" id="KW-1133">Transmembrane helix</keyword>
<feature type="transmembrane region" description="Helical" evidence="2">
    <location>
        <begin position="145"/>
        <end position="164"/>
    </location>
</feature>
<dbReference type="Pfam" id="PF05552">
    <property type="entry name" value="MS_channel_1st_1"/>
    <property type="match status" value="2"/>
</dbReference>
<dbReference type="GO" id="GO:0008381">
    <property type="term" value="F:mechanosensitive monoatomic ion channel activity"/>
    <property type="evidence" value="ECO:0007669"/>
    <property type="project" value="InterPro"/>
</dbReference>
<dbReference type="eggNOG" id="COG0668">
    <property type="taxonomic scope" value="Bacteria"/>
</dbReference>
<evidence type="ECO:0000256" key="2">
    <source>
        <dbReference type="SAM" id="Phobius"/>
    </source>
</evidence>
<dbReference type="PANTHER" id="PTHR30221:SF1">
    <property type="entry name" value="SMALL-CONDUCTANCE MECHANOSENSITIVE CHANNEL"/>
    <property type="match status" value="1"/>
</dbReference>
<dbReference type="Proteomes" id="UP000000844">
    <property type="component" value="Chromosome"/>
</dbReference>
<feature type="transmembrane region" description="Helical" evidence="2">
    <location>
        <begin position="176"/>
        <end position="198"/>
    </location>
</feature>
<feature type="transmembrane region" description="Helical" evidence="2">
    <location>
        <begin position="14"/>
        <end position="35"/>
    </location>
</feature>
<dbReference type="HOGENOM" id="CLU_049564_0_1_11"/>
<accession>D3Q010</accession>
<keyword evidence="2" id="KW-0472">Membrane</keyword>
<feature type="compositionally biased region" description="Polar residues" evidence="1">
    <location>
        <begin position="218"/>
        <end position="247"/>
    </location>
</feature>
<dbReference type="KEGG" id="sna:Snas_5911"/>
<dbReference type="PANTHER" id="PTHR30221">
    <property type="entry name" value="SMALL-CONDUCTANCE MECHANOSENSITIVE CHANNEL"/>
    <property type="match status" value="1"/>
</dbReference>
<dbReference type="EMBL" id="CP001778">
    <property type="protein sequence ID" value="ADD45539.1"/>
    <property type="molecule type" value="Genomic_DNA"/>
</dbReference>
<feature type="transmembrane region" description="Helical" evidence="2">
    <location>
        <begin position="72"/>
        <end position="93"/>
    </location>
</feature>
<feature type="compositionally biased region" description="Pro residues" evidence="1">
    <location>
        <begin position="269"/>
        <end position="279"/>
    </location>
</feature>
<evidence type="ECO:0000313" key="3">
    <source>
        <dbReference type="EMBL" id="ADD45539.1"/>
    </source>
</evidence>
<dbReference type="AlphaFoldDB" id="D3Q010"/>
<evidence type="ECO:0000256" key="1">
    <source>
        <dbReference type="SAM" id="MobiDB-lite"/>
    </source>
</evidence>
<feature type="region of interest" description="Disordered" evidence="1">
    <location>
        <begin position="218"/>
        <end position="279"/>
    </location>
</feature>
<sequence>MDISQSFQTLMNQIAGFLPTALVFVATIIIGWIVAKVLRKVVTKLLARVGLDRAAERGGLRRFTGKYTMSEMVGLLVYAAVWLFTLQLGFGWFGTNPVSTMINSVIAFLPQVFVALIIMVVAFAIANMVFDLVSSAMSSVSYGRPLARVAQVMIIAIAAVAALNQIGVATTVTMPVLITVLAMIAGVVVVGVGGGLIAPMRSRWERILNSAEAEAGNLKTQMSNRQSSPEFGQQAYTSQQYSQEGADTQQQQQYQQQTGGGQQYYTPPTEQPPQPPTGA</sequence>
<protein>
    <submittedName>
        <fullName evidence="3">Conserved TM helix repeat-containing protein</fullName>
    </submittedName>
</protein>
<gene>
    <name evidence="3" type="ordered locus">Snas_5911</name>
</gene>
<dbReference type="STRING" id="446470.Snas_5911"/>
<feature type="compositionally biased region" description="Low complexity" evidence="1">
    <location>
        <begin position="248"/>
        <end position="268"/>
    </location>
</feature>
<dbReference type="RefSeq" id="WP_013021110.1">
    <property type="nucleotide sequence ID" value="NC_013947.1"/>
</dbReference>
<proteinExistence type="predicted"/>
<dbReference type="InterPro" id="IPR045275">
    <property type="entry name" value="MscS_archaea/bacteria_type"/>
</dbReference>
<organism evidence="3 4">
    <name type="scientific">Stackebrandtia nassauensis (strain DSM 44728 / CIP 108903 / NRRL B-16338 / NBRC 102104 / LLR-40K-21)</name>
    <dbReference type="NCBI Taxonomy" id="446470"/>
    <lineage>
        <taxon>Bacteria</taxon>
        <taxon>Bacillati</taxon>
        <taxon>Actinomycetota</taxon>
        <taxon>Actinomycetes</taxon>
        <taxon>Glycomycetales</taxon>
        <taxon>Glycomycetaceae</taxon>
        <taxon>Stackebrandtia</taxon>
    </lineage>
</organism>
<keyword evidence="2" id="KW-0812">Transmembrane</keyword>
<evidence type="ECO:0000313" key="4">
    <source>
        <dbReference type="Proteomes" id="UP000000844"/>
    </source>
</evidence>
<reference evidence="3 4" key="1">
    <citation type="journal article" date="2009" name="Stand. Genomic Sci.">
        <title>Complete genome sequence of Stackebrandtia nassauensis type strain (LLR-40K-21).</title>
        <authorList>
            <person name="Munk C."/>
            <person name="Lapidus A."/>
            <person name="Copeland A."/>
            <person name="Jando M."/>
            <person name="Mayilraj S."/>
            <person name="Glavina Del Rio T."/>
            <person name="Nolan M."/>
            <person name="Chen F."/>
            <person name="Lucas S."/>
            <person name="Tice H."/>
            <person name="Cheng J.F."/>
            <person name="Han C."/>
            <person name="Detter J.C."/>
            <person name="Bruce D."/>
            <person name="Goodwin L."/>
            <person name="Chain P."/>
            <person name="Pitluck S."/>
            <person name="Goker M."/>
            <person name="Ovchinikova G."/>
            <person name="Pati A."/>
            <person name="Ivanova N."/>
            <person name="Mavromatis K."/>
            <person name="Chen A."/>
            <person name="Palaniappan K."/>
            <person name="Land M."/>
            <person name="Hauser L."/>
            <person name="Chang Y.J."/>
            <person name="Jeffries C.D."/>
            <person name="Bristow J."/>
            <person name="Eisen J.A."/>
            <person name="Markowitz V."/>
            <person name="Hugenholtz P."/>
            <person name="Kyrpides N.C."/>
            <person name="Klenk H.P."/>
        </authorList>
    </citation>
    <scope>NUCLEOTIDE SEQUENCE [LARGE SCALE GENOMIC DNA]</scope>
    <source>
        <strain evidence="4">DSM 44728 / CIP 108903 / NRRL B-16338 / NBRC 102104 / LLR-40K-21</strain>
    </source>
</reference>